<keyword evidence="1" id="KW-0472">Membrane</keyword>
<organism evidence="2">
    <name type="scientific">Myoviridae sp. ct4uh47</name>
    <dbReference type="NCBI Taxonomy" id="2825032"/>
    <lineage>
        <taxon>Viruses</taxon>
        <taxon>Duplodnaviria</taxon>
        <taxon>Heunggongvirae</taxon>
        <taxon>Uroviricota</taxon>
        <taxon>Caudoviricetes</taxon>
    </lineage>
</organism>
<feature type="transmembrane region" description="Helical" evidence="1">
    <location>
        <begin position="796"/>
        <end position="824"/>
    </location>
</feature>
<sequence>MPDNEKLKYSYELDISSLASGTTKALNMLQQQVDALTGVTNKAKSAAASARVFQKAWLDASDKTSKAVERMRQQNEAAQKVADKYLASQNAKTTDTKYDPSKLQQQIEALTGVASKTKSAEASAKAFEKAWLKASDKVSGKSKQVEQVVTQTVQTSQAKMDIFQKATKKIFQAFEGIKQPLQNAFSPILTQLTVFGLMVSPTLTKKLQTFAAKAATAFGRLPALLSSCAAAFRRTSTETGDAESRSSKFATTLDKLKLAGSKTVKVFLTLNNALRTCGEGLSKVGSKLKDSTRQFTDLTGSARRALRAIQLFSGVSLGKVLGDSVKQSIAYTENMNLFSVAMGDALDEGKAFVNTMQELYGMDPSSLVRHAGNFYQLAAAIDMPSKSASKMSLALTKATNDISSLYNIDIETVFENLSSGLQGMSRAVTKYGFDIRAVTLQTTAAELGLTQQVESMSEANRIGLRFITMMRQASNASGDFARTIETPANQLRILKEQLTQLGRAIGDFFVAPIRTCIQYVNGFIMALRTVLTFIAQTLNLLTDFTTEIDFNTGSADSAADAIGGIGDAASGTTKKLKSLLAPFDELNILQDQTSDSESSGVGGLGGDVLDPAIADAIDKMGLQFEDVRMKANDVRDSILEFFGFTVDVGQIIKWDPQQFEDNLINKFPQWTKTIQAAFDNWSSIVEAFKNVFSSLGDVFDEGKKKFTDFISKFINDDTVSEWIGNLSDNLNNFSAWIDQHSDGLSTLVAILLGLGTAIVALSIASPILSAVGTALSAVGKVVTTITKSISLFSKALTFLGGLSGTTLAIIAVVALLTAAIVAVIKSSEDLQKKVKEAWDNIKGIVLSFWNNFLKPLLDTIWKTFSDLWTNHLKPLVSEVVSLVLDLWNNVLAPLLKWFIDTFGPWIASVLGTVFEGFGKVFGAIIDVVTSFVKVLHGVLDFIVGVFTGNWSKAWEGIKSIFSGIFGMLGGIAKGAINLVITAINTLVAAIWPVIREIGNALGSVAKAAGKLLGKNWGWTMPTAPAKIPYLAKGGVVTDPTLTMIGEAGRDEAVIPLDNSPQMREFAETVANAVNRNSTSPNRAPQPIHVHVYIGNEELDDYIEDAITQRDIKTNGGN</sequence>
<dbReference type="EMBL" id="BK016203">
    <property type="protein sequence ID" value="DAG02068.1"/>
    <property type="molecule type" value="Genomic_DNA"/>
</dbReference>
<evidence type="ECO:0000313" key="2">
    <source>
        <dbReference type="EMBL" id="DAG02068.1"/>
    </source>
</evidence>
<dbReference type="InterPro" id="IPR016024">
    <property type="entry name" value="ARM-type_fold"/>
</dbReference>
<keyword evidence="1" id="KW-0812">Transmembrane</keyword>
<reference evidence="2" key="1">
    <citation type="journal article" date="2021" name="Proc. Natl. Acad. Sci. U.S.A.">
        <title>A Catalog of Tens of Thousands of Viruses from Human Metagenomes Reveals Hidden Associations with Chronic Diseases.</title>
        <authorList>
            <person name="Tisza M.J."/>
            <person name="Buck C.B."/>
        </authorList>
    </citation>
    <scope>NUCLEOTIDE SEQUENCE</scope>
    <source>
        <strain evidence="2">Ct4uh47</strain>
    </source>
</reference>
<proteinExistence type="predicted"/>
<evidence type="ECO:0000256" key="1">
    <source>
        <dbReference type="SAM" id="Phobius"/>
    </source>
</evidence>
<name>A0A8S5V5T1_9CAUD</name>
<feature type="transmembrane region" description="Helical" evidence="1">
    <location>
        <begin position="747"/>
        <end position="775"/>
    </location>
</feature>
<keyword evidence="1" id="KW-1133">Transmembrane helix</keyword>
<dbReference type="SUPFAM" id="SSF48371">
    <property type="entry name" value="ARM repeat"/>
    <property type="match status" value="1"/>
</dbReference>
<protein>
    <submittedName>
        <fullName evidence="2">Minor tail protein</fullName>
    </submittedName>
</protein>
<accession>A0A8S5V5T1</accession>